<name>A0A0D0CL18_9AGAR</name>
<protein>
    <submittedName>
        <fullName evidence="2">Uncharacterized protein</fullName>
    </submittedName>
</protein>
<evidence type="ECO:0000256" key="1">
    <source>
        <dbReference type="SAM" id="Phobius"/>
    </source>
</evidence>
<dbReference type="HOGENOM" id="CLU_1532734_0_0_1"/>
<dbReference type="EMBL" id="KN834781">
    <property type="protein sequence ID" value="KIK59207.1"/>
    <property type="molecule type" value="Genomic_DNA"/>
</dbReference>
<evidence type="ECO:0000313" key="3">
    <source>
        <dbReference type="Proteomes" id="UP000053593"/>
    </source>
</evidence>
<evidence type="ECO:0000313" key="2">
    <source>
        <dbReference type="EMBL" id="KIK59207.1"/>
    </source>
</evidence>
<keyword evidence="3" id="KW-1185">Reference proteome</keyword>
<reference evidence="2 3" key="1">
    <citation type="submission" date="2014-04" db="EMBL/GenBank/DDBJ databases">
        <title>Evolutionary Origins and Diversification of the Mycorrhizal Mutualists.</title>
        <authorList>
            <consortium name="DOE Joint Genome Institute"/>
            <consortium name="Mycorrhizal Genomics Consortium"/>
            <person name="Kohler A."/>
            <person name="Kuo A."/>
            <person name="Nagy L.G."/>
            <person name="Floudas D."/>
            <person name="Copeland A."/>
            <person name="Barry K.W."/>
            <person name="Cichocki N."/>
            <person name="Veneault-Fourrey C."/>
            <person name="LaButti K."/>
            <person name="Lindquist E.A."/>
            <person name="Lipzen A."/>
            <person name="Lundell T."/>
            <person name="Morin E."/>
            <person name="Murat C."/>
            <person name="Riley R."/>
            <person name="Ohm R."/>
            <person name="Sun H."/>
            <person name="Tunlid A."/>
            <person name="Henrissat B."/>
            <person name="Grigoriev I.V."/>
            <person name="Hibbett D.S."/>
            <person name="Martin F."/>
        </authorList>
    </citation>
    <scope>NUCLEOTIDE SEQUENCE [LARGE SCALE GENOMIC DNA]</scope>
    <source>
        <strain evidence="2 3">FD-317 M1</strain>
    </source>
</reference>
<keyword evidence="1" id="KW-0472">Membrane</keyword>
<feature type="transmembrane region" description="Helical" evidence="1">
    <location>
        <begin position="25"/>
        <end position="43"/>
    </location>
</feature>
<organism evidence="2 3">
    <name type="scientific">Collybiopsis luxurians FD-317 M1</name>
    <dbReference type="NCBI Taxonomy" id="944289"/>
    <lineage>
        <taxon>Eukaryota</taxon>
        <taxon>Fungi</taxon>
        <taxon>Dikarya</taxon>
        <taxon>Basidiomycota</taxon>
        <taxon>Agaricomycotina</taxon>
        <taxon>Agaricomycetes</taxon>
        <taxon>Agaricomycetidae</taxon>
        <taxon>Agaricales</taxon>
        <taxon>Marasmiineae</taxon>
        <taxon>Omphalotaceae</taxon>
        <taxon>Collybiopsis</taxon>
        <taxon>Collybiopsis luxurians</taxon>
    </lineage>
</organism>
<keyword evidence="1" id="KW-1133">Transmembrane helix</keyword>
<dbReference type="AlphaFoldDB" id="A0A0D0CL18"/>
<proteinExistence type="predicted"/>
<sequence length="175" mass="20534">MIFTSFRAIAQILTEDIIQMASSSIVWMTTTALVTLVILRYVWFPCLSLQKLHTTIRDVGNLLEGYEQNIRSQCLSDTIDYDQHKRSFKDFEDQLLRIKRVAHKRSDKDYKAACWKKYFSFSRAAIISSSYKRLLELKTDIEHSNVLILDDKNDHLLQPTRLHHRKVSSAPEEDR</sequence>
<gene>
    <name evidence="2" type="ORF">GYMLUDRAFT_245625</name>
</gene>
<accession>A0A0D0CL18</accession>
<dbReference type="Proteomes" id="UP000053593">
    <property type="component" value="Unassembled WGS sequence"/>
</dbReference>
<dbReference type="OrthoDB" id="3062492at2759"/>
<keyword evidence="1" id="KW-0812">Transmembrane</keyword>